<accession>A0ABS3JTL1</accession>
<evidence type="ECO:0000313" key="2">
    <source>
        <dbReference type="Proteomes" id="UP000664628"/>
    </source>
</evidence>
<comment type="caution">
    <text evidence="1">The sequence shown here is derived from an EMBL/GenBank/DDBJ whole genome shotgun (WGS) entry which is preliminary data.</text>
</comment>
<dbReference type="RefSeq" id="WP_207333311.1">
    <property type="nucleotide sequence ID" value="NZ_JAFMYW010000060.1"/>
</dbReference>
<keyword evidence="2" id="KW-1185">Reference proteome</keyword>
<proteinExistence type="predicted"/>
<reference evidence="1 2" key="1">
    <citation type="submission" date="2021-03" db="EMBL/GenBank/DDBJ databases">
        <title>Fibrella sp. HMF5405 genome sequencing and assembly.</title>
        <authorList>
            <person name="Kang H."/>
            <person name="Kim H."/>
            <person name="Bae S."/>
            <person name="Joh K."/>
        </authorList>
    </citation>
    <scope>NUCLEOTIDE SEQUENCE [LARGE SCALE GENOMIC DNA]</scope>
    <source>
        <strain evidence="1 2">HMF5405</strain>
    </source>
</reference>
<dbReference type="GO" id="GO:0016740">
    <property type="term" value="F:transferase activity"/>
    <property type="evidence" value="ECO:0007669"/>
    <property type="project" value="UniProtKB-KW"/>
</dbReference>
<organism evidence="1 2">
    <name type="scientific">Fibrella forsythiae</name>
    <dbReference type="NCBI Taxonomy" id="2817061"/>
    <lineage>
        <taxon>Bacteria</taxon>
        <taxon>Pseudomonadati</taxon>
        <taxon>Bacteroidota</taxon>
        <taxon>Cytophagia</taxon>
        <taxon>Cytophagales</taxon>
        <taxon>Spirosomataceae</taxon>
        <taxon>Fibrella</taxon>
    </lineage>
</organism>
<keyword evidence="1" id="KW-0808">Transferase</keyword>
<gene>
    <name evidence="1" type="ORF">J2I46_32635</name>
</gene>
<protein>
    <submittedName>
        <fullName evidence="1">Nucleotidyl transferase AbiEii/AbiGii toxin family protein</fullName>
    </submittedName>
</protein>
<dbReference type="Pfam" id="PF08843">
    <property type="entry name" value="AbiEii"/>
    <property type="match status" value="1"/>
</dbReference>
<dbReference type="EMBL" id="JAFMYW010000060">
    <property type="protein sequence ID" value="MBO0953360.1"/>
    <property type="molecule type" value="Genomic_DNA"/>
</dbReference>
<dbReference type="InterPro" id="IPR014942">
    <property type="entry name" value="AbiEii"/>
</dbReference>
<name>A0ABS3JTL1_9BACT</name>
<evidence type="ECO:0000313" key="1">
    <source>
        <dbReference type="EMBL" id="MBO0953360.1"/>
    </source>
</evidence>
<dbReference type="Proteomes" id="UP000664628">
    <property type="component" value="Unassembled WGS sequence"/>
</dbReference>
<feature type="non-terminal residue" evidence="1">
    <location>
        <position position="127"/>
    </location>
</feature>
<sequence length="127" mass="14093">MKNTIASIQHQLKELAVADGKAYQLILTRYFQKRLLFRLAASAYSAQFCLKGGPLLYALEQEKSRPTLDIDLLTVSLSRQTEQRPQIFAQISGLDYPPDGVVFDAATLKGEPIKKAGPYPGGRLKLL</sequence>